<proteinExistence type="predicted"/>
<accession>A0AAD7EPZ5</accession>
<dbReference type="Proteomes" id="UP001218218">
    <property type="component" value="Unassembled WGS sequence"/>
</dbReference>
<reference evidence="1" key="1">
    <citation type="submission" date="2023-03" db="EMBL/GenBank/DDBJ databases">
        <title>Massive genome expansion in bonnet fungi (Mycena s.s.) driven by repeated elements and novel gene families across ecological guilds.</title>
        <authorList>
            <consortium name="Lawrence Berkeley National Laboratory"/>
            <person name="Harder C.B."/>
            <person name="Miyauchi S."/>
            <person name="Viragh M."/>
            <person name="Kuo A."/>
            <person name="Thoen E."/>
            <person name="Andreopoulos B."/>
            <person name="Lu D."/>
            <person name="Skrede I."/>
            <person name="Drula E."/>
            <person name="Henrissat B."/>
            <person name="Morin E."/>
            <person name="Kohler A."/>
            <person name="Barry K."/>
            <person name="LaButti K."/>
            <person name="Morin E."/>
            <person name="Salamov A."/>
            <person name="Lipzen A."/>
            <person name="Mereny Z."/>
            <person name="Hegedus B."/>
            <person name="Baldrian P."/>
            <person name="Stursova M."/>
            <person name="Weitz H."/>
            <person name="Taylor A."/>
            <person name="Grigoriev I.V."/>
            <person name="Nagy L.G."/>
            <person name="Martin F."/>
            <person name="Kauserud H."/>
        </authorList>
    </citation>
    <scope>NUCLEOTIDE SEQUENCE</scope>
    <source>
        <strain evidence="1">CBHHK002</strain>
    </source>
</reference>
<name>A0AAD7EPZ5_9AGAR</name>
<evidence type="ECO:0000313" key="2">
    <source>
        <dbReference type="Proteomes" id="UP001218218"/>
    </source>
</evidence>
<dbReference type="EMBL" id="JARIHO010000021">
    <property type="protein sequence ID" value="KAJ7346364.1"/>
    <property type="molecule type" value="Genomic_DNA"/>
</dbReference>
<dbReference type="AlphaFoldDB" id="A0AAD7EPZ5"/>
<evidence type="ECO:0000313" key="1">
    <source>
        <dbReference type="EMBL" id="KAJ7346364.1"/>
    </source>
</evidence>
<organism evidence="1 2">
    <name type="scientific">Mycena albidolilacea</name>
    <dbReference type="NCBI Taxonomy" id="1033008"/>
    <lineage>
        <taxon>Eukaryota</taxon>
        <taxon>Fungi</taxon>
        <taxon>Dikarya</taxon>
        <taxon>Basidiomycota</taxon>
        <taxon>Agaricomycotina</taxon>
        <taxon>Agaricomycetes</taxon>
        <taxon>Agaricomycetidae</taxon>
        <taxon>Agaricales</taxon>
        <taxon>Marasmiineae</taxon>
        <taxon>Mycenaceae</taxon>
        <taxon>Mycena</taxon>
    </lineage>
</organism>
<protein>
    <submittedName>
        <fullName evidence="1">Uncharacterized protein</fullName>
    </submittedName>
</protein>
<gene>
    <name evidence="1" type="ORF">DFH08DRAFT_701548</name>
</gene>
<comment type="caution">
    <text evidence="1">The sequence shown here is derived from an EMBL/GenBank/DDBJ whole genome shotgun (WGS) entry which is preliminary data.</text>
</comment>
<sequence length="116" mass="13502">ILLSTHQLAIEILHYVNHDHQQVPRENRLCRFCKIEVETPEHAMITCTSLDALVELRRIFLEQVFEKCPNLKPHLAEDLNTEFLKAIINSRPSIALVAKFTHDVLQLFYAIPIFRA</sequence>
<feature type="non-terminal residue" evidence="1">
    <location>
        <position position="1"/>
    </location>
</feature>
<keyword evidence="2" id="KW-1185">Reference proteome</keyword>